<keyword evidence="3" id="KW-1003">Cell membrane</keyword>
<protein>
    <submittedName>
        <fullName evidence="8">Lysophospholipid transporter LplT</fullName>
    </submittedName>
</protein>
<evidence type="ECO:0000256" key="2">
    <source>
        <dbReference type="ARBA" id="ARBA00022448"/>
    </source>
</evidence>
<comment type="subcellular location">
    <subcellularLocation>
        <location evidence="1">Cell membrane</location>
        <topology evidence="1">Multi-pass membrane protein</topology>
    </subcellularLocation>
</comment>
<sequence>MKTTNKRKLLTIYSAAIPVFQAPHSTINSISRGFNTILAAQFFSSLADNALLFAAIAVLKDLDAPAWQTPVLQQFFVFAFIGLAPFVGAFSDALPKGRVMFISNSIKIAGCTAMLSGLHPLLAYGFVGIGAAMYSPAKYGILTEYLPPCKLVWANAWMEGLTVAAIILGAILGGLLIGHRVEDQVVRQLGGLEFNGGIDTAPEFAILVILGLYFAAAILNYYIPRLPIEHPLSNRTPRLLLADFRRTFLLLWQDSLGQVSLAVTSLFWGAGTSLRFIILAWAAAALNLDLEQATQLTALVAVGLAIGSVAAAKAVPLAHAVKVLPLGIVMGLAVSAMAWITDWRLAVLMLILIGILAGSFLIPMNALLQHRGHQLMGSGHSIAVQNFNENLSILLMLGAYALMIRARLSVNAIVIVFGLVVSVTMAMLTKKHGHDQD</sequence>
<dbReference type="GO" id="GO:0022857">
    <property type="term" value="F:transmembrane transporter activity"/>
    <property type="evidence" value="ECO:0007669"/>
    <property type="project" value="InterPro"/>
</dbReference>
<evidence type="ECO:0000313" key="9">
    <source>
        <dbReference type="Proteomes" id="UP000494216"/>
    </source>
</evidence>
<feature type="transmembrane region" description="Helical" evidence="7">
    <location>
        <begin position="387"/>
        <end position="404"/>
    </location>
</feature>
<dbReference type="Pfam" id="PF07690">
    <property type="entry name" value="MFS_1"/>
    <property type="match status" value="1"/>
</dbReference>
<keyword evidence="2" id="KW-0813">Transport</keyword>
<accession>A0A8S0WC34</accession>
<keyword evidence="9" id="KW-1185">Reference proteome</keyword>
<feature type="transmembrane region" description="Helical" evidence="7">
    <location>
        <begin position="71"/>
        <end position="94"/>
    </location>
</feature>
<evidence type="ECO:0000256" key="5">
    <source>
        <dbReference type="ARBA" id="ARBA00022989"/>
    </source>
</evidence>
<dbReference type="PANTHER" id="PTHR43266">
    <property type="entry name" value="MACROLIDE-EFFLUX PROTEIN"/>
    <property type="match status" value="1"/>
</dbReference>
<comment type="caution">
    <text evidence="8">The sequence shown here is derived from an EMBL/GenBank/DDBJ whole genome shotgun (WGS) entry which is preliminary data.</text>
</comment>
<dbReference type="EMBL" id="CADCXN010000091">
    <property type="protein sequence ID" value="CAA9892155.1"/>
    <property type="molecule type" value="Genomic_DNA"/>
</dbReference>
<keyword evidence="6 7" id="KW-0472">Membrane</keyword>
<dbReference type="Proteomes" id="UP000494216">
    <property type="component" value="Unassembled WGS sequence"/>
</dbReference>
<dbReference type="Gene3D" id="1.20.1250.20">
    <property type="entry name" value="MFS general substrate transporter like domains"/>
    <property type="match status" value="1"/>
</dbReference>
<dbReference type="SUPFAM" id="SSF103473">
    <property type="entry name" value="MFS general substrate transporter"/>
    <property type="match status" value="1"/>
</dbReference>
<feature type="transmembrane region" description="Helical" evidence="7">
    <location>
        <begin position="156"/>
        <end position="177"/>
    </location>
</feature>
<evidence type="ECO:0000256" key="6">
    <source>
        <dbReference type="ARBA" id="ARBA00023136"/>
    </source>
</evidence>
<evidence type="ECO:0000256" key="3">
    <source>
        <dbReference type="ARBA" id="ARBA00022475"/>
    </source>
</evidence>
<dbReference type="InterPro" id="IPR011701">
    <property type="entry name" value="MFS"/>
</dbReference>
<evidence type="ECO:0000256" key="1">
    <source>
        <dbReference type="ARBA" id="ARBA00004651"/>
    </source>
</evidence>
<name>A0A8S0WC34_9GAMM</name>
<feature type="transmembrane region" description="Helical" evidence="7">
    <location>
        <begin position="204"/>
        <end position="223"/>
    </location>
</feature>
<evidence type="ECO:0000256" key="7">
    <source>
        <dbReference type="SAM" id="Phobius"/>
    </source>
</evidence>
<keyword evidence="5 7" id="KW-1133">Transmembrane helix</keyword>
<feature type="transmembrane region" description="Helical" evidence="7">
    <location>
        <begin position="37"/>
        <end position="59"/>
    </location>
</feature>
<dbReference type="RefSeq" id="WP_217426552.1">
    <property type="nucleotide sequence ID" value="NZ_CADCXN010000091.1"/>
</dbReference>
<reference evidence="8 9" key="1">
    <citation type="submission" date="2020-02" db="EMBL/GenBank/DDBJ databases">
        <authorList>
            <person name="Hogendoorn C."/>
        </authorList>
    </citation>
    <scope>NUCLEOTIDE SEQUENCE [LARGE SCALE GENOMIC DNA]</scope>
    <source>
        <strain evidence="8">METHB21</strain>
    </source>
</reference>
<dbReference type="InterPro" id="IPR036259">
    <property type="entry name" value="MFS_trans_sf"/>
</dbReference>
<dbReference type="PANTHER" id="PTHR43266:SF2">
    <property type="entry name" value="MAJOR FACILITATOR SUPERFAMILY (MFS) PROFILE DOMAIN-CONTAINING PROTEIN"/>
    <property type="match status" value="1"/>
</dbReference>
<dbReference type="CDD" id="cd06173">
    <property type="entry name" value="MFS_MefA_like"/>
    <property type="match status" value="1"/>
</dbReference>
<organism evidence="8 9">
    <name type="scientific">Candidatus Methylobacter favarea</name>
    <dbReference type="NCBI Taxonomy" id="2707345"/>
    <lineage>
        <taxon>Bacteria</taxon>
        <taxon>Pseudomonadati</taxon>
        <taxon>Pseudomonadota</taxon>
        <taxon>Gammaproteobacteria</taxon>
        <taxon>Methylococcales</taxon>
        <taxon>Methylococcaceae</taxon>
        <taxon>Methylobacter</taxon>
    </lineage>
</organism>
<dbReference type="AlphaFoldDB" id="A0A8S0WC34"/>
<gene>
    <name evidence="8" type="primary">lplT</name>
    <name evidence="8" type="ORF">METHB2_60047</name>
</gene>
<evidence type="ECO:0000313" key="8">
    <source>
        <dbReference type="EMBL" id="CAA9892155.1"/>
    </source>
</evidence>
<proteinExistence type="predicted"/>
<keyword evidence="4 7" id="KW-0812">Transmembrane</keyword>
<feature type="transmembrane region" description="Helical" evidence="7">
    <location>
        <begin position="346"/>
        <end position="367"/>
    </location>
</feature>
<feature type="transmembrane region" description="Helical" evidence="7">
    <location>
        <begin position="259"/>
        <end position="284"/>
    </location>
</feature>
<feature type="transmembrane region" description="Helical" evidence="7">
    <location>
        <begin position="114"/>
        <end position="135"/>
    </location>
</feature>
<feature type="transmembrane region" description="Helical" evidence="7">
    <location>
        <begin position="323"/>
        <end position="340"/>
    </location>
</feature>
<feature type="transmembrane region" description="Helical" evidence="7">
    <location>
        <begin position="296"/>
        <end position="316"/>
    </location>
</feature>
<feature type="transmembrane region" description="Helical" evidence="7">
    <location>
        <begin position="410"/>
        <end position="428"/>
    </location>
</feature>
<evidence type="ECO:0000256" key="4">
    <source>
        <dbReference type="ARBA" id="ARBA00022692"/>
    </source>
</evidence>
<dbReference type="NCBIfam" id="NF008397">
    <property type="entry name" value="PRK11195.1"/>
    <property type="match status" value="1"/>
</dbReference>
<dbReference type="GO" id="GO:0005886">
    <property type="term" value="C:plasma membrane"/>
    <property type="evidence" value="ECO:0007669"/>
    <property type="project" value="UniProtKB-SubCell"/>
</dbReference>